<dbReference type="Proteomes" id="UP000050761">
    <property type="component" value="Unassembled WGS sequence"/>
</dbReference>
<reference evidence="10" key="2">
    <citation type="submission" date="2019-09" db="UniProtKB">
        <authorList>
            <consortium name="WormBaseParasite"/>
        </authorList>
    </citation>
    <scope>IDENTIFICATION</scope>
</reference>
<evidence type="ECO:0000256" key="3">
    <source>
        <dbReference type="ARBA" id="ARBA00022692"/>
    </source>
</evidence>
<evidence type="ECO:0000256" key="2">
    <source>
        <dbReference type="ARBA" id="ARBA00009726"/>
    </source>
</evidence>
<comment type="subcellular location">
    <subcellularLocation>
        <location evidence="1">Membrane</location>
        <topology evidence="1">Multi-pass membrane protein</topology>
    </subcellularLocation>
</comment>
<dbReference type="InterPro" id="IPR036640">
    <property type="entry name" value="ABC1_TM_sf"/>
</dbReference>
<keyword evidence="9" id="KW-1185">Reference proteome</keyword>
<dbReference type="PANTHER" id="PTHR24223">
    <property type="entry name" value="ATP-BINDING CASSETTE SUB-FAMILY C"/>
    <property type="match status" value="1"/>
</dbReference>
<gene>
    <name evidence="8" type="ORF">HPBE_LOCUS21380</name>
</gene>
<name>A0A3P8G1M6_HELPZ</name>
<organism evidence="8">
    <name type="scientific">Heligmosomoides polygyrus</name>
    <name type="common">Parasitic roundworm</name>
    <dbReference type="NCBI Taxonomy" id="6339"/>
    <lineage>
        <taxon>Eukaryota</taxon>
        <taxon>Metazoa</taxon>
        <taxon>Ecdysozoa</taxon>
        <taxon>Nematoda</taxon>
        <taxon>Chromadorea</taxon>
        <taxon>Rhabditida</taxon>
        <taxon>Rhabditina</taxon>
        <taxon>Rhabditomorpha</taxon>
        <taxon>Strongyloidea</taxon>
        <taxon>Heligmosomidae</taxon>
        <taxon>Heligmosomoides</taxon>
    </lineage>
</organism>
<dbReference type="Gene3D" id="1.20.1560.10">
    <property type="entry name" value="ABC transporter type 1, transmembrane domain"/>
    <property type="match status" value="1"/>
</dbReference>
<keyword evidence="3" id="KW-0812">Transmembrane</keyword>
<evidence type="ECO:0000313" key="8">
    <source>
        <dbReference type="EMBL" id="VDP24956.1"/>
    </source>
</evidence>
<dbReference type="WBParaSite" id="HPBE_0002138001-mRNA-1">
    <property type="protein sequence ID" value="HPBE_0002138001-mRNA-1"/>
    <property type="gene ID" value="HPBE_0002138001"/>
</dbReference>
<keyword evidence="4" id="KW-0547">Nucleotide-binding</keyword>
<dbReference type="InterPro" id="IPR050173">
    <property type="entry name" value="ABC_transporter_C-like"/>
</dbReference>
<dbReference type="PANTHER" id="PTHR24223:SF456">
    <property type="entry name" value="MULTIDRUG RESISTANCE-ASSOCIATED PROTEIN LETHAL(2)03659"/>
    <property type="match status" value="1"/>
</dbReference>
<reference evidence="8 9" key="1">
    <citation type="submission" date="2018-11" db="EMBL/GenBank/DDBJ databases">
        <authorList>
            <consortium name="Pathogen Informatics"/>
        </authorList>
    </citation>
    <scope>NUCLEOTIDE SEQUENCE [LARGE SCALE GENOMIC DNA]</scope>
</reference>
<evidence type="ECO:0000256" key="5">
    <source>
        <dbReference type="ARBA" id="ARBA00022840"/>
    </source>
</evidence>
<sequence>MGKAHLSNGGEPCEPLLDQADKPKFESTLKPNPEAEASVFSRITFLFMTGLFYKGCRKTLEVEDMYEPLPEHESEAATQRMSRAWEMEKEMAAKAGRAASLMNAIQRTYWREIAQYGVLLFLEECIKLSQPLFMGRLIRYFRFDAPMTEIEAYVAAGGVALTAAFFALIHHPYFYGLQKVGLQLKVAASGMIVNKVGDMRFFLVPGVQLPCGRQTSGRNACQPPSVSIVSPFK</sequence>
<dbReference type="EMBL" id="UZAH01032949">
    <property type="protein sequence ID" value="VDP24956.1"/>
    <property type="molecule type" value="Genomic_DNA"/>
</dbReference>
<evidence type="ECO:0000256" key="7">
    <source>
        <dbReference type="ARBA" id="ARBA00023136"/>
    </source>
</evidence>
<evidence type="ECO:0000256" key="4">
    <source>
        <dbReference type="ARBA" id="ARBA00022741"/>
    </source>
</evidence>
<evidence type="ECO:0000256" key="1">
    <source>
        <dbReference type="ARBA" id="ARBA00004141"/>
    </source>
</evidence>
<proteinExistence type="inferred from homology"/>
<keyword evidence="6" id="KW-1133">Transmembrane helix</keyword>
<accession>A0A3P8G1M6</accession>
<keyword evidence="5" id="KW-0067">ATP-binding</keyword>
<evidence type="ECO:0000256" key="6">
    <source>
        <dbReference type="ARBA" id="ARBA00022989"/>
    </source>
</evidence>
<dbReference type="OrthoDB" id="6500128at2759"/>
<dbReference type="AlphaFoldDB" id="A0A3P8G1M6"/>
<dbReference type="GO" id="GO:0016020">
    <property type="term" value="C:membrane"/>
    <property type="evidence" value="ECO:0007669"/>
    <property type="project" value="UniProtKB-SubCell"/>
</dbReference>
<comment type="similarity">
    <text evidence="2">Belongs to the ABC transporter superfamily. ABCC family. Conjugate transporter (TC 3.A.1.208) subfamily.</text>
</comment>
<protein>
    <submittedName>
        <fullName evidence="10">ABC transmembrane type-1 domain-containing protein</fullName>
    </submittedName>
</protein>
<evidence type="ECO:0000313" key="9">
    <source>
        <dbReference type="Proteomes" id="UP000050761"/>
    </source>
</evidence>
<dbReference type="SUPFAM" id="SSF90123">
    <property type="entry name" value="ABC transporter transmembrane region"/>
    <property type="match status" value="1"/>
</dbReference>
<evidence type="ECO:0000313" key="10">
    <source>
        <dbReference type="WBParaSite" id="HPBE_0002138001-mRNA-1"/>
    </source>
</evidence>
<dbReference type="GO" id="GO:0042626">
    <property type="term" value="F:ATPase-coupled transmembrane transporter activity"/>
    <property type="evidence" value="ECO:0007669"/>
    <property type="project" value="TreeGrafter"/>
</dbReference>
<dbReference type="GO" id="GO:0005524">
    <property type="term" value="F:ATP binding"/>
    <property type="evidence" value="ECO:0007669"/>
    <property type="project" value="UniProtKB-KW"/>
</dbReference>
<keyword evidence="7" id="KW-0472">Membrane</keyword>